<keyword evidence="2" id="KW-1185">Reference proteome</keyword>
<dbReference type="Proteomes" id="UP001595975">
    <property type="component" value="Unassembled WGS sequence"/>
</dbReference>
<dbReference type="EMBL" id="JBHSOF010000008">
    <property type="protein sequence ID" value="MFC5663124.1"/>
    <property type="molecule type" value="Genomic_DNA"/>
</dbReference>
<organism evidence="1 2">
    <name type="scientific">Kitasatospora misakiensis</name>
    <dbReference type="NCBI Taxonomy" id="67330"/>
    <lineage>
        <taxon>Bacteria</taxon>
        <taxon>Bacillati</taxon>
        <taxon>Actinomycetota</taxon>
        <taxon>Actinomycetes</taxon>
        <taxon>Kitasatosporales</taxon>
        <taxon>Streptomycetaceae</taxon>
        <taxon>Kitasatospora</taxon>
    </lineage>
</organism>
<gene>
    <name evidence="1" type="ORF">ACFP3U_09025</name>
</gene>
<reference evidence="2" key="1">
    <citation type="journal article" date="2019" name="Int. J. Syst. Evol. Microbiol.">
        <title>The Global Catalogue of Microorganisms (GCM) 10K type strain sequencing project: providing services to taxonomists for standard genome sequencing and annotation.</title>
        <authorList>
            <consortium name="The Broad Institute Genomics Platform"/>
            <consortium name="The Broad Institute Genome Sequencing Center for Infectious Disease"/>
            <person name="Wu L."/>
            <person name="Ma J."/>
        </authorList>
    </citation>
    <scope>NUCLEOTIDE SEQUENCE [LARGE SCALE GENOMIC DNA]</scope>
    <source>
        <strain evidence="2">CGMCC 4.1437</strain>
    </source>
</reference>
<name>A0ABW0X2F9_9ACTN</name>
<dbReference type="RefSeq" id="WP_380224779.1">
    <property type="nucleotide sequence ID" value="NZ_JBHSOF010000008.1"/>
</dbReference>
<evidence type="ECO:0000313" key="2">
    <source>
        <dbReference type="Proteomes" id="UP001595975"/>
    </source>
</evidence>
<protein>
    <submittedName>
        <fullName evidence="1">Uncharacterized protein</fullName>
    </submittedName>
</protein>
<proteinExistence type="predicted"/>
<accession>A0ABW0X2F9</accession>
<evidence type="ECO:0000313" key="1">
    <source>
        <dbReference type="EMBL" id="MFC5663124.1"/>
    </source>
</evidence>
<comment type="caution">
    <text evidence="1">The sequence shown here is derived from an EMBL/GenBank/DDBJ whole genome shotgun (WGS) entry which is preliminary data.</text>
</comment>
<sequence>MAQKYADYSVGTHEDYYTKFTFNRSEFEQHFGTGLPYEGGPGLEWEIPHGKIDLFNRLTLNKEKLWAPW</sequence>